<dbReference type="HOGENOM" id="CLU_020473_1_0_10"/>
<protein>
    <submittedName>
        <fullName evidence="3">Signal transduction histidine kinase, LytS</fullName>
    </submittedName>
</protein>
<feature type="transmembrane region" description="Helical" evidence="1">
    <location>
        <begin position="26"/>
        <end position="46"/>
    </location>
</feature>
<keyword evidence="3" id="KW-0418">Kinase</keyword>
<dbReference type="Proteomes" id="UP000008630">
    <property type="component" value="Chromosome"/>
</dbReference>
<dbReference type="Gene3D" id="3.30.565.10">
    <property type="entry name" value="Histidine kinase-like ATPase, C-terminal domain"/>
    <property type="match status" value="1"/>
</dbReference>
<feature type="transmembrane region" description="Helical" evidence="1">
    <location>
        <begin position="58"/>
        <end position="80"/>
    </location>
</feature>
<dbReference type="InterPro" id="IPR050640">
    <property type="entry name" value="Bact_2-comp_sensor_kinase"/>
</dbReference>
<evidence type="ECO:0000256" key="1">
    <source>
        <dbReference type="SAM" id="Phobius"/>
    </source>
</evidence>
<dbReference type="RefSeq" id="WP_013548645.1">
    <property type="nucleotide sequence ID" value="NC_014933.1"/>
</dbReference>
<keyword evidence="3" id="KW-0808">Transferase</keyword>
<proteinExistence type="predicted"/>
<dbReference type="GO" id="GO:0000155">
    <property type="term" value="F:phosphorelay sensor kinase activity"/>
    <property type="evidence" value="ECO:0007669"/>
    <property type="project" value="InterPro"/>
</dbReference>
<keyword evidence="1" id="KW-0812">Transmembrane</keyword>
<dbReference type="PANTHER" id="PTHR34220">
    <property type="entry name" value="SENSOR HISTIDINE KINASE YPDA"/>
    <property type="match status" value="1"/>
</dbReference>
<dbReference type="InterPro" id="IPR010559">
    <property type="entry name" value="Sig_transdc_His_kin_internal"/>
</dbReference>
<keyword evidence="4" id="KW-1185">Reference proteome</keyword>
<keyword evidence="1" id="KW-0472">Membrane</keyword>
<dbReference type="Pfam" id="PF06580">
    <property type="entry name" value="His_kinase"/>
    <property type="match status" value="1"/>
</dbReference>
<dbReference type="STRING" id="693979.Bache_3133"/>
<evidence type="ECO:0000313" key="3">
    <source>
        <dbReference type="EMBL" id="ADV45058.1"/>
    </source>
</evidence>
<gene>
    <name evidence="3" type="ordered locus">Bache_3133</name>
</gene>
<organism evidence="3 4">
    <name type="scientific">Bacteroides helcogenes (strain ATCC 35417 / DSM 20613 / JCM 6297 / CCUG 15421 / P 36-108)</name>
    <dbReference type="NCBI Taxonomy" id="693979"/>
    <lineage>
        <taxon>Bacteria</taxon>
        <taxon>Pseudomonadati</taxon>
        <taxon>Bacteroidota</taxon>
        <taxon>Bacteroidia</taxon>
        <taxon>Bacteroidales</taxon>
        <taxon>Bacteroidaceae</taxon>
        <taxon>Bacteroides</taxon>
    </lineage>
</organism>
<dbReference type="InterPro" id="IPR036890">
    <property type="entry name" value="HATPase_C_sf"/>
</dbReference>
<accession>E6SQY9</accession>
<feature type="domain" description="Signal transduction histidine kinase internal region" evidence="2">
    <location>
        <begin position="245"/>
        <end position="322"/>
    </location>
</feature>
<reference key="1">
    <citation type="submission" date="2010-11" db="EMBL/GenBank/DDBJ databases">
        <title>The complete genome of Bacteroides helcogenes P 36-108.</title>
        <authorList>
            <consortium name="US DOE Joint Genome Institute (JGI-PGF)"/>
            <person name="Lucas S."/>
            <person name="Copeland A."/>
            <person name="Lapidus A."/>
            <person name="Bruce D."/>
            <person name="Goodwin L."/>
            <person name="Pitluck S."/>
            <person name="Kyrpides N."/>
            <person name="Mavromatis K."/>
            <person name="Ivanova N."/>
            <person name="Zeytun A."/>
            <person name="Brettin T."/>
            <person name="Detter J.C."/>
            <person name="Tapia R."/>
            <person name="Han C."/>
            <person name="Land M."/>
            <person name="Hauser L."/>
            <person name="Markowitz V."/>
            <person name="Cheng J.-F."/>
            <person name="Hugenholtz P."/>
            <person name="Woyke T."/>
            <person name="Wu D."/>
            <person name="Gronow S."/>
            <person name="Wellnitz S."/>
            <person name="Brambilla E."/>
            <person name="Klenk H.-P."/>
            <person name="Eisen J.A."/>
        </authorList>
    </citation>
    <scope>NUCLEOTIDE SEQUENCE</scope>
    <source>
        <strain>P 36-108</strain>
    </source>
</reference>
<evidence type="ECO:0000259" key="2">
    <source>
        <dbReference type="Pfam" id="PF06580"/>
    </source>
</evidence>
<evidence type="ECO:0000313" key="4">
    <source>
        <dbReference type="Proteomes" id="UP000008630"/>
    </source>
</evidence>
<keyword evidence="1" id="KW-1133">Transmembrane helix</keyword>
<sequence>MLKLNIILRMKETFVHSGYKRYLPEMMIYMAVWGIVILFPVVSHFFDYLSGKDTGMGWGEILSAWIDASPFLLLFVLNNRLLAPRLFMRQKLVVYVASATLCVLLTFGMMNLVMKDRVPQNFRMEMKKNRHHVYPGVGDIRSEANAHSESKAHPEADVLLETEARPEYKAGQVRPDKVYPDGRRMGKPLQGHPPFFVFLFRGPFLGQVMIALLMFSFNIAVKLFFKSVRDEEAMKELEHHNLHSELEYLKYQINPHFFMNTLNNIHALVDIDTEKAKETIVELSRLMRYMLYESDKRTLPLSKEVQFLRHYVELMRIRYPESVRIELSLPEEESGVQVPPLLFISFVENAFKHGVSYQKDSFITVSLTLERRELLFRCSNSNFGKNVDEHHGIGLENVRKRLQLLFGDEYTLAISNMEQRFDVLLTIPIGK</sequence>
<dbReference type="PATRIC" id="fig|693979.3.peg.3282"/>
<feature type="transmembrane region" description="Helical" evidence="1">
    <location>
        <begin position="92"/>
        <end position="114"/>
    </location>
</feature>
<dbReference type="eggNOG" id="COG2972">
    <property type="taxonomic scope" value="Bacteria"/>
</dbReference>
<name>E6SQY9_BACT6</name>
<dbReference type="KEGG" id="bhl:Bache_3133"/>
<dbReference type="SUPFAM" id="SSF55874">
    <property type="entry name" value="ATPase domain of HSP90 chaperone/DNA topoisomerase II/histidine kinase"/>
    <property type="match status" value="1"/>
</dbReference>
<dbReference type="GO" id="GO:0016020">
    <property type="term" value="C:membrane"/>
    <property type="evidence" value="ECO:0007669"/>
    <property type="project" value="InterPro"/>
</dbReference>
<reference evidence="3 4" key="2">
    <citation type="journal article" date="2011" name="Stand. Genomic Sci.">
        <title>Complete genome sequence of Bacteroides helcogenes type strain (P 36-108).</title>
        <authorList>
            <person name="Pati A."/>
            <person name="Gronow S."/>
            <person name="Zeytun A."/>
            <person name="Lapidus A."/>
            <person name="Nolan M."/>
            <person name="Hammon N."/>
            <person name="Deshpande S."/>
            <person name="Cheng J.F."/>
            <person name="Tapia R."/>
            <person name="Han C."/>
            <person name="Goodwin L."/>
            <person name="Pitluck S."/>
            <person name="Liolios K."/>
            <person name="Pagani I."/>
            <person name="Ivanova N."/>
            <person name="Mavromatis K."/>
            <person name="Chen A."/>
            <person name="Palaniappan K."/>
            <person name="Land M."/>
            <person name="Hauser L."/>
            <person name="Chang Y.J."/>
            <person name="Jeffries C.D."/>
            <person name="Detter J.C."/>
            <person name="Brambilla E."/>
            <person name="Rohde M."/>
            <person name="Goker M."/>
            <person name="Woyke T."/>
            <person name="Bristow J."/>
            <person name="Eisen J.A."/>
            <person name="Markowitz V."/>
            <person name="Hugenholtz P."/>
            <person name="Kyrpides N.C."/>
            <person name="Klenk H.P."/>
            <person name="Lucas S."/>
        </authorList>
    </citation>
    <scope>NUCLEOTIDE SEQUENCE [LARGE SCALE GENOMIC DNA]</scope>
    <source>
        <strain evidence="4">ATCC 35417 / DSM 20613 / JCM 6297 / CCUG 15421 / P 36-108</strain>
    </source>
</reference>
<dbReference type="AlphaFoldDB" id="E6SQY9"/>
<dbReference type="EMBL" id="CP002352">
    <property type="protein sequence ID" value="ADV45058.1"/>
    <property type="molecule type" value="Genomic_DNA"/>
</dbReference>
<dbReference type="PANTHER" id="PTHR34220:SF7">
    <property type="entry name" value="SENSOR HISTIDINE KINASE YPDA"/>
    <property type="match status" value="1"/>
</dbReference>
<feature type="transmembrane region" description="Helical" evidence="1">
    <location>
        <begin position="204"/>
        <end position="225"/>
    </location>
</feature>